<comment type="function">
    <text evidence="14 19">Joins adenosylcobinamide-GDP and alpha-ribazole to generate adenosylcobalamin (Ado-cobalamin). Also synthesizes adenosylcobalamin 5'-phosphate from adenosylcobinamide-GDP and alpha-ribazole 5'-phosphate.</text>
</comment>
<comment type="caution">
    <text evidence="20">The sequence shown here is derived from an EMBL/GenBank/DDBJ whole genome shotgun (WGS) entry which is preliminary data.</text>
</comment>
<comment type="catalytic activity">
    <reaction evidence="18 19">
        <text>alpha-ribazole 5'-phosphate + adenosylcob(III)inamide-GDP = adenosylcob(III)alamin 5'-phosphate + GMP + H(+)</text>
        <dbReference type="Rhea" id="RHEA:23560"/>
        <dbReference type="ChEBI" id="CHEBI:15378"/>
        <dbReference type="ChEBI" id="CHEBI:57918"/>
        <dbReference type="ChEBI" id="CHEBI:58115"/>
        <dbReference type="ChEBI" id="CHEBI:60487"/>
        <dbReference type="ChEBI" id="CHEBI:60493"/>
        <dbReference type="EC" id="2.7.8.26"/>
    </reaction>
</comment>
<feature type="transmembrane region" description="Helical" evidence="19">
    <location>
        <begin position="141"/>
        <end position="161"/>
    </location>
</feature>
<feature type="transmembrane region" description="Helical" evidence="19">
    <location>
        <begin position="69"/>
        <end position="92"/>
    </location>
</feature>
<dbReference type="GO" id="GO:0051073">
    <property type="term" value="F:adenosylcobinamide-GDP ribazoletransferase activity"/>
    <property type="evidence" value="ECO:0007669"/>
    <property type="project" value="UniProtKB-UniRule"/>
</dbReference>
<keyword evidence="12 19" id="KW-1133">Transmembrane helix</keyword>
<feature type="transmembrane region" description="Helical" evidence="19">
    <location>
        <begin position="6"/>
        <end position="25"/>
    </location>
</feature>
<feature type="transmembrane region" description="Helical" evidence="19">
    <location>
        <begin position="37"/>
        <end position="57"/>
    </location>
</feature>
<dbReference type="AlphaFoldDB" id="A0A7W8CS45"/>
<evidence type="ECO:0000256" key="3">
    <source>
        <dbReference type="ARBA" id="ARBA00004663"/>
    </source>
</evidence>
<comment type="cofactor">
    <cofactor evidence="1 19">
        <name>Mg(2+)</name>
        <dbReference type="ChEBI" id="CHEBI:18420"/>
    </cofactor>
</comment>
<dbReference type="RefSeq" id="WP_135500816.1">
    <property type="nucleotide sequence ID" value="NZ_JACHHE010000002.1"/>
</dbReference>
<evidence type="ECO:0000256" key="9">
    <source>
        <dbReference type="ARBA" id="ARBA00022679"/>
    </source>
</evidence>
<keyword evidence="11 19" id="KW-0460">Magnesium</keyword>
<dbReference type="Proteomes" id="UP000525923">
    <property type="component" value="Unassembled WGS sequence"/>
</dbReference>
<dbReference type="UniPathway" id="UPA00148">
    <property type="reaction ID" value="UER00238"/>
</dbReference>
<evidence type="ECO:0000256" key="11">
    <source>
        <dbReference type="ARBA" id="ARBA00022842"/>
    </source>
</evidence>
<accession>A0A7W8CS45</accession>
<keyword evidence="8 19" id="KW-0169">Cobalamin biosynthesis</keyword>
<dbReference type="EC" id="2.7.8.26" evidence="5 19"/>
<keyword evidence="21" id="KW-1185">Reference proteome</keyword>
<feature type="transmembrane region" description="Helical" evidence="19">
    <location>
        <begin position="182"/>
        <end position="198"/>
    </location>
</feature>
<dbReference type="GO" id="GO:0008818">
    <property type="term" value="F:cobalamin 5'-phosphate synthase activity"/>
    <property type="evidence" value="ECO:0007669"/>
    <property type="project" value="UniProtKB-UniRule"/>
</dbReference>
<evidence type="ECO:0000313" key="20">
    <source>
        <dbReference type="EMBL" id="MBB5179493.1"/>
    </source>
</evidence>
<dbReference type="NCBIfam" id="TIGR00317">
    <property type="entry name" value="cobS"/>
    <property type="match status" value="1"/>
</dbReference>
<evidence type="ECO:0000256" key="10">
    <source>
        <dbReference type="ARBA" id="ARBA00022692"/>
    </source>
</evidence>
<dbReference type="InterPro" id="IPR003805">
    <property type="entry name" value="CobS"/>
</dbReference>
<keyword evidence="7 19" id="KW-1003">Cell membrane</keyword>
<evidence type="ECO:0000256" key="5">
    <source>
        <dbReference type="ARBA" id="ARBA00013200"/>
    </source>
</evidence>
<dbReference type="OrthoDB" id="9794626at2"/>
<evidence type="ECO:0000256" key="13">
    <source>
        <dbReference type="ARBA" id="ARBA00023136"/>
    </source>
</evidence>
<comment type="pathway">
    <text evidence="3 19">Cofactor biosynthesis; adenosylcobalamin biosynthesis; adenosylcobalamin from cob(II)yrinate a,c-diamide: step 7/7.</text>
</comment>
<evidence type="ECO:0000256" key="8">
    <source>
        <dbReference type="ARBA" id="ARBA00022573"/>
    </source>
</evidence>
<evidence type="ECO:0000256" key="14">
    <source>
        <dbReference type="ARBA" id="ARBA00025228"/>
    </source>
</evidence>
<evidence type="ECO:0000256" key="17">
    <source>
        <dbReference type="ARBA" id="ARBA00048623"/>
    </source>
</evidence>
<name>A0A7W8CS45_9BACL</name>
<evidence type="ECO:0000256" key="15">
    <source>
        <dbReference type="ARBA" id="ARBA00032605"/>
    </source>
</evidence>
<feature type="transmembrane region" description="Helical" evidence="19">
    <location>
        <begin position="204"/>
        <end position="221"/>
    </location>
</feature>
<protein>
    <recommendedName>
        <fullName evidence="6 19">Adenosylcobinamide-GDP ribazoletransferase</fullName>
        <ecNumber evidence="5 19">2.7.8.26</ecNumber>
    </recommendedName>
    <alternativeName>
        <fullName evidence="16 19">Cobalamin synthase</fullName>
    </alternativeName>
    <alternativeName>
        <fullName evidence="15 19">Cobalamin-5'-phosphate synthase</fullName>
    </alternativeName>
</protein>
<evidence type="ECO:0000313" key="21">
    <source>
        <dbReference type="Proteomes" id="UP000525923"/>
    </source>
</evidence>
<comment type="similarity">
    <text evidence="4 19">Belongs to the CobS family.</text>
</comment>
<dbReference type="PANTHER" id="PTHR34148:SF1">
    <property type="entry name" value="ADENOSYLCOBINAMIDE-GDP RIBAZOLETRANSFERASE"/>
    <property type="match status" value="1"/>
</dbReference>
<dbReference type="GO" id="GO:0009236">
    <property type="term" value="P:cobalamin biosynthetic process"/>
    <property type="evidence" value="ECO:0007669"/>
    <property type="project" value="UniProtKB-UniRule"/>
</dbReference>
<dbReference type="EMBL" id="JACHHE010000002">
    <property type="protein sequence ID" value="MBB5179493.1"/>
    <property type="molecule type" value="Genomic_DNA"/>
</dbReference>
<sequence>MRGHIGSGIALAFQFFSVVPVKKALPMEKRDITVMYMALPLLGTVMGAAALALAFLFQEYTDASPLLGAFLLVFFFFAATGGLHLDGLADTADAYFSYQNREKRLEIMGDPRIGAFGTMALIFAVAGKVIVLAEVLVDLPLIWLMIVPLLSRTGLLILFNWTKSAKKDGLAAFFQQRAEKRWLSVASASYLLLVAALLLYAGGWFVAFAVLAVFLLFLFLYRRWCSRNFGGMTGDLFGAYVEGAEILLWTMCLFFI</sequence>
<dbReference type="HAMAP" id="MF_00719">
    <property type="entry name" value="CobS"/>
    <property type="match status" value="1"/>
</dbReference>
<feature type="transmembrane region" description="Helical" evidence="19">
    <location>
        <begin position="113"/>
        <end position="135"/>
    </location>
</feature>
<dbReference type="Pfam" id="PF02654">
    <property type="entry name" value="CobS"/>
    <property type="match status" value="1"/>
</dbReference>
<reference evidence="20 21" key="1">
    <citation type="submission" date="2020-08" db="EMBL/GenBank/DDBJ databases">
        <title>Genomic Encyclopedia of Type Strains, Phase IV (KMG-IV): sequencing the most valuable type-strain genomes for metagenomic binning, comparative biology and taxonomic classification.</title>
        <authorList>
            <person name="Goeker M."/>
        </authorList>
    </citation>
    <scope>NUCLEOTIDE SEQUENCE [LARGE SCALE GENOMIC DNA]</scope>
    <source>
        <strain evidence="20 21">DSM 15895</strain>
    </source>
</reference>
<evidence type="ECO:0000256" key="1">
    <source>
        <dbReference type="ARBA" id="ARBA00001946"/>
    </source>
</evidence>
<keyword evidence="9 19" id="KW-0808">Transferase</keyword>
<comment type="subcellular location">
    <subcellularLocation>
        <location evidence="2 19">Cell membrane</location>
        <topology evidence="2 19">Multi-pass membrane protein</topology>
    </subcellularLocation>
</comment>
<dbReference type="GO" id="GO:0005886">
    <property type="term" value="C:plasma membrane"/>
    <property type="evidence" value="ECO:0007669"/>
    <property type="project" value="UniProtKB-SubCell"/>
</dbReference>
<evidence type="ECO:0000256" key="18">
    <source>
        <dbReference type="ARBA" id="ARBA00049504"/>
    </source>
</evidence>
<evidence type="ECO:0000256" key="6">
    <source>
        <dbReference type="ARBA" id="ARBA00015850"/>
    </source>
</evidence>
<evidence type="ECO:0000256" key="7">
    <source>
        <dbReference type="ARBA" id="ARBA00022475"/>
    </source>
</evidence>
<comment type="catalytic activity">
    <reaction evidence="17 19">
        <text>alpha-ribazole + adenosylcob(III)inamide-GDP = adenosylcob(III)alamin + GMP + H(+)</text>
        <dbReference type="Rhea" id="RHEA:16049"/>
        <dbReference type="ChEBI" id="CHEBI:10329"/>
        <dbReference type="ChEBI" id="CHEBI:15378"/>
        <dbReference type="ChEBI" id="CHEBI:18408"/>
        <dbReference type="ChEBI" id="CHEBI:58115"/>
        <dbReference type="ChEBI" id="CHEBI:60487"/>
        <dbReference type="EC" id="2.7.8.26"/>
    </reaction>
</comment>
<evidence type="ECO:0000256" key="12">
    <source>
        <dbReference type="ARBA" id="ARBA00022989"/>
    </source>
</evidence>
<keyword evidence="13 19" id="KW-0472">Membrane</keyword>
<evidence type="ECO:0000256" key="4">
    <source>
        <dbReference type="ARBA" id="ARBA00010561"/>
    </source>
</evidence>
<evidence type="ECO:0000256" key="16">
    <source>
        <dbReference type="ARBA" id="ARBA00032853"/>
    </source>
</evidence>
<proteinExistence type="inferred from homology"/>
<keyword evidence="10 19" id="KW-0812">Transmembrane</keyword>
<evidence type="ECO:0000256" key="2">
    <source>
        <dbReference type="ARBA" id="ARBA00004651"/>
    </source>
</evidence>
<gene>
    <name evidence="19" type="primary">cobS</name>
    <name evidence="20" type="ORF">HNQ44_000917</name>
</gene>
<evidence type="ECO:0000256" key="19">
    <source>
        <dbReference type="HAMAP-Rule" id="MF_00719"/>
    </source>
</evidence>
<organism evidence="20 21">
    <name type="scientific">Planococcus koreensis</name>
    <dbReference type="NCBI Taxonomy" id="112331"/>
    <lineage>
        <taxon>Bacteria</taxon>
        <taxon>Bacillati</taxon>
        <taxon>Bacillota</taxon>
        <taxon>Bacilli</taxon>
        <taxon>Bacillales</taxon>
        <taxon>Caryophanaceae</taxon>
        <taxon>Planococcus</taxon>
    </lineage>
</organism>
<dbReference type="PANTHER" id="PTHR34148">
    <property type="entry name" value="ADENOSYLCOBINAMIDE-GDP RIBAZOLETRANSFERASE"/>
    <property type="match status" value="1"/>
</dbReference>